<reference evidence="1 2" key="2">
    <citation type="journal article" date="2017" name="Genome Biol.">
        <title>New reference genome sequences of hot pepper reveal the massive evolution of plant disease-resistance genes by retroduplication.</title>
        <authorList>
            <person name="Kim S."/>
            <person name="Park J."/>
            <person name="Yeom S.I."/>
            <person name="Kim Y.M."/>
            <person name="Seo E."/>
            <person name="Kim K.T."/>
            <person name="Kim M.S."/>
            <person name="Lee J.M."/>
            <person name="Cheong K."/>
            <person name="Shin H.S."/>
            <person name="Kim S.B."/>
            <person name="Han K."/>
            <person name="Lee J."/>
            <person name="Park M."/>
            <person name="Lee H.A."/>
            <person name="Lee H.Y."/>
            <person name="Lee Y."/>
            <person name="Oh S."/>
            <person name="Lee J.H."/>
            <person name="Choi E."/>
            <person name="Choi E."/>
            <person name="Lee S.E."/>
            <person name="Jeon J."/>
            <person name="Kim H."/>
            <person name="Choi G."/>
            <person name="Song H."/>
            <person name="Lee J."/>
            <person name="Lee S.C."/>
            <person name="Kwon J.K."/>
            <person name="Lee H.Y."/>
            <person name="Koo N."/>
            <person name="Hong Y."/>
            <person name="Kim R.W."/>
            <person name="Kang W.H."/>
            <person name="Huh J.H."/>
            <person name="Kang B.C."/>
            <person name="Yang T.J."/>
            <person name="Lee Y.H."/>
            <person name="Bennetzen J.L."/>
            <person name="Choi D."/>
        </authorList>
    </citation>
    <scope>NUCLEOTIDE SEQUENCE [LARGE SCALE GENOMIC DNA]</scope>
    <source>
        <strain evidence="2">cv. CM334</strain>
    </source>
</reference>
<name>A0A2G3AAI7_CAPAN</name>
<evidence type="ECO:0000313" key="2">
    <source>
        <dbReference type="Proteomes" id="UP000222542"/>
    </source>
</evidence>
<dbReference type="Gramene" id="PHT91218">
    <property type="protein sequence ID" value="PHT91218"/>
    <property type="gene ID" value="T459_06331"/>
</dbReference>
<evidence type="ECO:0000313" key="1">
    <source>
        <dbReference type="EMBL" id="PHT91218.1"/>
    </source>
</evidence>
<sequence length="132" mass="14411">MSRSAGEEDEKTKLDLDGDRKELGGKRRAIDLPDLSYALLSPMKCVYNHLSRGIITTLAILLNLTLTKKNRKPPPTMLLTLKEKSATPPPSGAKNGKFYGVVGSIGGSKSVNSAKKRIGGLMTRKSMLIWRN</sequence>
<proteinExistence type="predicted"/>
<accession>A0A2G3AAI7</accession>
<protein>
    <submittedName>
        <fullName evidence="1">Uncharacterized protein</fullName>
    </submittedName>
</protein>
<dbReference type="Proteomes" id="UP000222542">
    <property type="component" value="Unassembled WGS sequence"/>
</dbReference>
<reference evidence="1 2" key="1">
    <citation type="journal article" date="2014" name="Nat. Genet.">
        <title>Genome sequence of the hot pepper provides insights into the evolution of pungency in Capsicum species.</title>
        <authorList>
            <person name="Kim S."/>
            <person name="Park M."/>
            <person name="Yeom S.I."/>
            <person name="Kim Y.M."/>
            <person name="Lee J.M."/>
            <person name="Lee H.A."/>
            <person name="Seo E."/>
            <person name="Choi J."/>
            <person name="Cheong K."/>
            <person name="Kim K.T."/>
            <person name="Jung K."/>
            <person name="Lee G.W."/>
            <person name="Oh S.K."/>
            <person name="Bae C."/>
            <person name="Kim S.B."/>
            <person name="Lee H.Y."/>
            <person name="Kim S.Y."/>
            <person name="Kim M.S."/>
            <person name="Kang B.C."/>
            <person name="Jo Y.D."/>
            <person name="Yang H.B."/>
            <person name="Jeong H.J."/>
            <person name="Kang W.H."/>
            <person name="Kwon J.K."/>
            <person name="Shin C."/>
            <person name="Lim J.Y."/>
            <person name="Park J.H."/>
            <person name="Huh J.H."/>
            <person name="Kim J.S."/>
            <person name="Kim B.D."/>
            <person name="Cohen O."/>
            <person name="Paran I."/>
            <person name="Suh M.C."/>
            <person name="Lee S.B."/>
            <person name="Kim Y.K."/>
            <person name="Shin Y."/>
            <person name="Noh S.J."/>
            <person name="Park J."/>
            <person name="Seo Y.S."/>
            <person name="Kwon S.Y."/>
            <person name="Kim H.A."/>
            <person name="Park J.M."/>
            <person name="Kim H.J."/>
            <person name="Choi S.B."/>
            <person name="Bosland P.W."/>
            <person name="Reeves G."/>
            <person name="Jo S.H."/>
            <person name="Lee B.W."/>
            <person name="Cho H.T."/>
            <person name="Choi H.S."/>
            <person name="Lee M.S."/>
            <person name="Yu Y."/>
            <person name="Do Choi Y."/>
            <person name="Park B.S."/>
            <person name="van Deynze A."/>
            <person name="Ashrafi H."/>
            <person name="Hill T."/>
            <person name="Kim W.T."/>
            <person name="Pai H.S."/>
            <person name="Ahn H.K."/>
            <person name="Yeam I."/>
            <person name="Giovannoni J.J."/>
            <person name="Rose J.K."/>
            <person name="Sorensen I."/>
            <person name="Lee S.J."/>
            <person name="Kim R.W."/>
            <person name="Choi I.Y."/>
            <person name="Choi B.S."/>
            <person name="Lim J.S."/>
            <person name="Lee Y.H."/>
            <person name="Choi D."/>
        </authorList>
    </citation>
    <scope>NUCLEOTIDE SEQUENCE [LARGE SCALE GENOMIC DNA]</scope>
    <source>
        <strain evidence="2">cv. CM334</strain>
    </source>
</reference>
<comment type="caution">
    <text evidence="1">The sequence shown here is derived from an EMBL/GenBank/DDBJ whole genome shotgun (WGS) entry which is preliminary data.</text>
</comment>
<dbReference type="EMBL" id="AYRZ02000002">
    <property type="protein sequence ID" value="PHT91218.1"/>
    <property type="molecule type" value="Genomic_DNA"/>
</dbReference>
<dbReference type="AlphaFoldDB" id="A0A2G3AAI7"/>
<organism evidence="1 2">
    <name type="scientific">Capsicum annuum</name>
    <name type="common">Capsicum pepper</name>
    <dbReference type="NCBI Taxonomy" id="4072"/>
    <lineage>
        <taxon>Eukaryota</taxon>
        <taxon>Viridiplantae</taxon>
        <taxon>Streptophyta</taxon>
        <taxon>Embryophyta</taxon>
        <taxon>Tracheophyta</taxon>
        <taxon>Spermatophyta</taxon>
        <taxon>Magnoliopsida</taxon>
        <taxon>eudicotyledons</taxon>
        <taxon>Gunneridae</taxon>
        <taxon>Pentapetalae</taxon>
        <taxon>asterids</taxon>
        <taxon>lamiids</taxon>
        <taxon>Solanales</taxon>
        <taxon>Solanaceae</taxon>
        <taxon>Solanoideae</taxon>
        <taxon>Capsiceae</taxon>
        <taxon>Capsicum</taxon>
    </lineage>
</organism>
<gene>
    <name evidence="1" type="ORF">T459_06331</name>
</gene>
<keyword evidence="2" id="KW-1185">Reference proteome</keyword>